<evidence type="ECO:0000313" key="3">
    <source>
        <dbReference type="Proteomes" id="UP000729402"/>
    </source>
</evidence>
<keyword evidence="3" id="KW-1185">Reference proteome</keyword>
<proteinExistence type="predicted"/>
<dbReference type="GO" id="GO:0003723">
    <property type="term" value="F:RNA binding"/>
    <property type="evidence" value="ECO:0007669"/>
    <property type="project" value="UniProtKB-UniRule"/>
</dbReference>
<gene>
    <name evidence="2" type="ORF">GUJ93_ZPchr0013g35795</name>
</gene>
<protein>
    <submittedName>
        <fullName evidence="2">Uncharacterized protein</fullName>
    </submittedName>
</protein>
<comment type="caution">
    <text evidence="2">The sequence shown here is derived from an EMBL/GenBank/DDBJ whole genome shotgun (WGS) entry which is preliminary data.</text>
</comment>
<keyword evidence="1" id="KW-0694">RNA-binding</keyword>
<dbReference type="Proteomes" id="UP000729402">
    <property type="component" value="Unassembled WGS sequence"/>
</dbReference>
<evidence type="ECO:0000256" key="1">
    <source>
        <dbReference type="PROSITE-ProRule" id="PRU00117"/>
    </source>
</evidence>
<dbReference type="OrthoDB" id="442947at2759"/>
<reference evidence="2" key="1">
    <citation type="journal article" date="2021" name="bioRxiv">
        <title>Whole Genome Assembly and Annotation of Northern Wild Rice, Zizania palustris L., Supports a Whole Genome Duplication in the Zizania Genus.</title>
        <authorList>
            <person name="Haas M."/>
            <person name="Kono T."/>
            <person name="Macchietto M."/>
            <person name="Millas R."/>
            <person name="McGilp L."/>
            <person name="Shao M."/>
            <person name="Duquette J."/>
            <person name="Hirsch C.N."/>
            <person name="Kimball J."/>
        </authorList>
    </citation>
    <scope>NUCLEOTIDE SEQUENCE</scope>
    <source>
        <tissue evidence="2">Fresh leaf tissue</tissue>
    </source>
</reference>
<dbReference type="EMBL" id="JAAALK010000079">
    <property type="protein sequence ID" value="KAG8095810.1"/>
    <property type="molecule type" value="Genomic_DNA"/>
</dbReference>
<organism evidence="2 3">
    <name type="scientific">Zizania palustris</name>
    <name type="common">Northern wild rice</name>
    <dbReference type="NCBI Taxonomy" id="103762"/>
    <lineage>
        <taxon>Eukaryota</taxon>
        <taxon>Viridiplantae</taxon>
        <taxon>Streptophyta</taxon>
        <taxon>Embryophyta</taxon>
        <taxon>Tracheophyta</taxon>
        <taxon>Spermatophyta</taxon>
        <taxon>Magnoliopsida</taxon>
        <taxon>Liliopsida</taxon>
        <taxon>Poales</taxon>
        <taxon>Poaceae</taxon>
        <taxon>BOP clade</taxon>
        <taxon>Oryzoideae</taxon>
        <taxon>Oryzeae</taxon>
        <taxon>Zizaniinae</taxon>
        <taxon>Zizania</taxon>
    </lineage>
</organism>
<name>A0A8J5WQP6_ZIZPA</name>
<reference evidence="2" key="2">
    <citation type="submission" date="2021-02" db="EMBL/GenBank/DDBJ databases">
        <authorList>
            <person name="Kimball J.A."/>
            <person name="Haas M.W."/>
            <person name="Macchietto M."/>
            <person name="Kono T."/>
            <person name="Duquette J."/>
            <person name="Shao M."/>
        </authorList>
    </citation>
    <scope>NUCLEOTIDE SEQUENCE</scope>
    <source>
        <tissue evidence="2">Fresh leaf tissue</tissue>
    </source>
</reference>
<dbReference type="AlphaFoldDB" id="A0A8J5WQP6"/>
<evidence type="ECO:0000313" key="2">
    <source>
        <dbReference type="EMBL" id="KAG8095810.1"/>
    </source>
</evidence>
<sequence length="151" mass="16697">MQVPLSYAYAVIGAAGASISYIHKHSGATISIQEGVSIWRNNSGDNGKCFASSNCSGTDQDDVFQSDVVIIYLPMHFFRISWPKHLPKDPHHLQLHLLNQSTLATAPTHHMEEHHTDLLQVVQAPVLTMEEPTVARHNPTLRAMDTKFGSS</sequence>
<dbReference type="PROSITE" id="PS50084">
    <property type="entry name" value="KH_TYPE_1"/>
    <property type="match status" value="1"/>
</dbReference>
<accession>A0A8J5WQP6</accession>